<dbReference type="GO" id="GO:0017057">
    <property type="term" value="F:6-phosphogluconolactonase activity"/>
    <property type="evidence" value="ECO:0007669"/>
    <property type="project" value="TreeGrafter"/>
</dbReference>
<dbReference type="STRING" id="1159556.A0A063BTD5"/>
<dbReference type="GeneID" id="66068605"/>
<dbReference type="RefSeq" id="XP_043001260.1">
    <property type="nucleotide sequence ID" value="XM_043145325.1"/>
</dbReference>
<reference evidence="7" key="2">
    <citation type="journal article" date="2016" name="Genome Announc.">
        <title>Genome sequence of Ustilaginoidea virens IPU010, a rice pathogenic fungus causing false smut.</title>
        <authorList>
            <person name="Kumagai T."/>
            <person name="Ishii T."/>
            <person name="Terai G."/>
            <person name="Umemura M."/>
            <person name="Machida M."/>
            <person name="Asai K."/>
        </authorList>
    </citation>
    <scope>NUCLEOTIDE SEQUENCE [LARGE SCALE GENOMIC DNA]</scope>
    <source>
        <strain evidence="7">IPU010</strain>
    </source>
</reference>
<dbReference type="KEGG" id="uvi:66068605"/>
<dbReference type="PANTHER" id="PTHR30344:SF1">
    <property type="entry name" value="6-PHOSPHOGLUCONOLACTONASE"/>
    <property type="match status" value="1"/>
</dbReference>
<feature type="chain" id="PRO_5008195940" evidence="3">
    <location>
        <begin position="28"/>
        <end position="392"/>
    </location>
</feature>
<dbReference type="InterPro" id="IPR011048">
    <property type="entry name" value="Haem_d1_sf"/>
</dbReference>
<keyword evidence="6" id="KW-1185">Reference proteome</keyword>
<feature type="region of interest" description="Disordered" evidence="2">
    <location>
        <begin position="150"/>
        <end position="174"/>
    </location>
</feature>
<dbReference type="HOGENOM" id="CLU_038716_0_1_1"/>
<evidence type="ECO:0000256" key="2">
    <source>
        <dbReference type="SAM" id="MobiDB-lite"/>
    </source>
</evidence>
<evidence type="ECO:0000313" key="6">
    <source>
        <dbReference type="Proteomes" id="UP000027002"/>
    </source>
</evidence>
<feature type="compositionally biased region" description="Basic and acidic residues" evidence="2">
    <location>
        <begin position="160"/>
        <end position="174"/>
    </location>
</feature>
<dbReference type="SUPFAM" id="SSF51004">
    <property type="entry name" value="C-terminal (heme d1) domain of cytochrome cd1-nitrite reductase"/>
    <property type="match status" value="1"/>
</dbReference>
<dbReference type="InterPro" id="IPR015943">
    <property type="entry name" value="WD40/YVTN_repeat-like_dom_sf"/>
</dbReference>
<dbReference type="Proteomes" id="UP000027002">
    <property type="component" value="Chromosome 7"/>
</dbReference>
<dbReference type="AlphaFoldDB" id="A0A063BTD5"/>
<reference evidence="4" key="1">
    <citation type="journal article" date="2016" name="Genome Announc.">
        <title>Genome Sequence of Ustilaginoidea virens IPU010, a Rice Pathogenic Fungus Causing False Smut.</title>
        <authorList>
            <person name="Kumagai T."/>
            <person name="Ishii T."/>
            <person name="Terai G."/>
            <person name="Umemura M."/>
            <person name="Machida M."/>
            <person name="Asai K."/>
        </authorList>
    </citation>
    <scope>NUCLEOTIDE SEQUENCE [LARGE SCALE GENOMIC DNA]</scope>
    <source>
        <strain evidence="4">IPU010</strain>
    </source>
</reference>
<dbReference type="InterPro" id="IPR050282">
    <property type="entry name" value="Cycloisomerase_2"/>
</dbReference>
<comment type="similarity">
    <text evidence="1">Belongs to the cycloisomerase 2 family.</text>
</comment>
<dbReference type="Proteomes" id="UP000054053">
    <property type="component" value="Unassembled WGS sequence"/>
</dbReference>
<dbReference type="EMBL" id="CP072759">
    <property type="protein sequence ID" value="QUC23587.1"/>
    <property type="molecule type" value="Genomic_DNA"/>
</dbReference>
<sequence length="392" mass="40251">MKASRLAAGAAVSWAAATWAAATAATAARVAKLVLSDAAGHIYLADFDGAAFRLRCNASVGGAPTWLAFSPPSGSLYAVDENSATTMRLDVDLQAGTVTPSANVTSANGIVHLEFSGDGGRMLGAAYGSAGVAVFNTAGGGLEYLRSVASSDRGGPVPGRQDKPHPHQTVRDPSGRFFAVNDLGTDRILVLDGRDDAFAVVNHVPVAPAGCGPRHGAFYPAGAARASHYLVVCEMRNLVNLYAVRYGGPRGIDFFFEQSLSTLPPGAGAVSPTAAAGELVLSRDSRNVYVSNRLVDKDKRADDSIASFRVVPAGASVKLELLGLTPTGGRLPRMFSQSADGETLFVANQAGGLGLVALRRKPDGTVADAPVASVAMGEFPGGNGPAFVQQIA</sequence>
<evidence type="ECO:0000313" key="4">
    <source>
        <dbReference type="EMBL" id="GAO17065.1"/>
    </source>
</evidence>
<proteinExistence type="inferred from homology"/>
<keyword evidence="3" id="KW-0732">Signal</keyword>
<evidence type="ECO:0000313" key="5">
    <source>
        <dbReference type="EMBL" id="QUC23587.1"/>
    </source>
</evidence>
<gene>
    <name evidence="5" type="ORF">UV8b_07828</name>
    <name evidence="4" type="ORF">UVI_02003380</name>
</gene>
<feature type="signal peptide" evidence="3">
    <location>
        <begin position="1"/>
        <end position="27"/>
    </location>
</feature>
<evidence type="ECO:0000256" key="3">
    <source>
        <dbReference type="SAM" id="SignalP"/>
    </source>
</evidence>
<dbReference type="Gene3D" id="2.130.10.10">
    <property type="entry name" value="YVTN repeat-like/Quinoprotein amine dehydrogenase"/>
    <property type="match status" value="1"/>
</dbReference>
<accession>A0A063BTD5</accession>
<protein>
    <submittedName>
        <fullName evidence="4">Uncharacterized protein</fullName>
    </submittedName>
</protein>
<evidence type="ECO:0000256" key="1">
    <source>
        <dbReference type="ARBA" id="ARBA00005564"/>
    </source>
</evidence>
<dbReference type="OrthoDB" id="9972196at2759"/>
<name>A0A063BTD5_USTVR</name>
<evidence type="ECO:0000313" key="7">
    <source>
        <dbReference type="Proteomes" id="UP000054053"/>
    </source>
</evidence>
<dbReference type="Pfam" id="PF10282">
    <property type="entry name" value="Lactonase"/>
    <property type="match status" value="1"/>
</dbReference>
<reference evidence="5" key="3">
    <citation type="submission" date="2020-03" db="EMBL/GenBank/DDBJ databases">
        <title>A mixture of massive structural variations and highly conserved coding sequences in Ustilaginoidea virens genome.</title>
        <authorList>
            <person name="Zhang K."/>
            <person name="Zhao Z."/>
            <person name="Zhang Z."/>
            <person name="Li Y."/>
            <person name="Hsiang T."/>
            <person name="Sun W."/>
        </authorList>
    </citation>
    <scope>NUCLEOTIDE SEQUENCE</scope>
    <source>
        <strain evidence="5">UV-8b</strain>
    </source>
</reference>
<dbReference type="EMBL" id="BBTG02000001">
    <property type="protein sequence ID" value="GAO17065.1"/>
    <property type="molecule type" value="Genomic_DNA"/>
</dbReference>
<dbReference type="InterPro" id="IPR019405">
    <property type="entry name" value="Lactonase_7-beta_prop"/>
</dbReference>
<dbReference type="PANTHER" id="PTHR30344">
    <property type="entry name" value="6-PHOSPHOGLUCONOLACTONASE-RELATED"/>
    <property type="match status" value="1"/>
</dbReference>
<organism evidence="4 7">
    <name type="scientific">Ustilaginoidea virens</name>
    <name type="common">Rice false smut fungus</name>
    <name type="synonym">Villosiclava virens</name>
    <dbReference type="NCBI Taxonomy" id="1159556"/>
    <lineage>
        <taxon>Eukaryota</taxon>
        <taxon>Fungi</taxon>
        <taxon>Dikarya</taxon>
        <taxon>Ascomycota</taxon>
        <taxon>Pezizomycotina</taxon>
        <taxon>Sordariomycetes</taxon>
        <taxon>Hypocreomycetidae</taxon>
        <taxon>Hypocreales</taxon>
        <taxon>Clavicipitaceae</taxon>
        <taxon>Ustilaginoidea</taxon>
    </lineage>
</organism>